<organism evidence="2">
    <name type="scientific">Ixodes ricinus</name>
    <name type="common">Common tick</name>
    <name type="synonym">Acarus ricinus</name>
    <dbReference type="NCBI Taxonomy" id="34613"/>
    <lineage>
        <taxon>Eukaryota</taxon>
        <taxon>Metazoa</taxon>
        <taxon>Ecdysozoa</taxon>
        <taxon>Arthropoda</taxon>
        <taxon>Chelicerata</taxon>
        <taxon>Arachnida</taxon>
        <taxon>Acari</taxon>
        <taxon>Parasitiformes</taxon>
        <taxon>Ixodida</taxon>
        <taxon>Ixodoidea</taxon>
        <taxon>Ixodidae</taxon>
        <taxon>Ixodinae</taxon>
        <taxon>Ixodes</taxon>
    </lineage>
</organism>
<feature type="signal peptide" evidence="1">
    <location>
        <begin position="1"/>
        <end position="16"/>
    </location>
</feature>
<keyword evidence="1" id="KW-0732">Signal</keyword>
<reference evidence="2" key="1">
    <citation type="submission" date="2019-12" db="EMBL/GenBank/DDBJ databases">
        <title>An insight into the sialome of adult female Ixodes ricinus ticks feeding for 6 days.</title>
        <authorList>
            <person name="Perner J."/>
            <person name="Ribeiro J.M.C."/>
        </authorList>
    </citation>
    <scope>NUCLEOTIDE SEQUENCE</scope>
    <source>
        <strain evidence="2">Semi-engorged</strain>
        <tissue evidence="2">Salivary glands</tissue>
    </source>
</reference>
<feature type="chain" id="PRO_5025571995" description="Secreted protein" evidence="1">
    <location>
        <begin position="17"/>
        <end position="94"/>
    </location>
</feature>
<protein>
    <recommendedName>
        <fullName evidence="3">Secreted protein</fullName>
    </recommendedName>
</protein>
<proteinExistence type="predicted"/>
<dbReference type="EMBL" id="GIFC01004910">
    <property type="protein sequence ID" value="MXU86993.1"/>
    <property type="molecule type" value="Transcribed_RNA"/>
</dbReference>
<dbReference type="AlphaFoldDB" id="A0A6B0UHM2"/>
<evidence type="ECO:0000256" key="1">
    <source>
        <dbReference type="SAM" id="SignalP"/>
    </source>
</evidence>
<name>A0A6B0UHM2_IXORI</name>
<evidence type="ECO:0008006" key="3">
    <source>
        <dbReference type="Google" id="ProtNLM"/>
    </source>
</evidence>
<evidence type="ECO:0000313" key="2">
    <source>
        <dbReference type="EMBL" id="MXU86993.1"/>
    </source>
</evidence>
<accession>A0A6B0UHM2</accession>
<sequence length="94" mass="10950">MFFLIVLFACTCLNQHENNKSTVEYISLFTTTSLTDFRNNIGLELKVRASRHQNAGSCHVRAPRAAHKNNSFRNLKRCRHPPHGNRRNYAIFYI</sequence>